<dbReference type="InterPro" id="IPR051728">
    <property type="entry name" value="RING-FYVE_E3_ubiquitin-ligase"/>
</dbReference>
<feature type="compositionally biased region" description="Polar residues" evidence="6">
    <location>
        <begin position="183"/>
        <end position="216"/>
    </location>
</feature>
<dbReference type="InterPro" id="IPR001841">
    <property type="entry name" value="Znf_RING"/>
</dbReference>
<dbReference type="CDD" id="cd15750">
    <property type="entry name" value="FYVE_CARP"/>
    <property type="match status" value="1"/>
</dbReference>
<dbReference type="InterPro" id="IPR055111">
    <property type="entry name" value="RNF34_RFFL_HeH"/>
</dbReference>
<keyword evidence="9" id="KW-1185">Reference proteome</keyword>
<evidence type="ECO:0000313" key="9">
    <source>
        <dbReference type="Proteomes" id="UP000694888"/>
    </source>
</evidence>
<organism evidence="9 10">
    <name type="scientific">Aplysia californica</name>
    <name type="common">California sea hare</name>
    <dbReference type="NCBI Taxonomy" id="6500"/>
    <lineage>
        <taxon>Eukaryota</taxon>
        <taxon>Metazoa</taxon>
        <taxon>Spiralia</taxon>
        <taxon>Lophotrochozoa</taxon>
        <taxon>Mollusca</taxon>
        <taxon>Gastropoda</taxon>
        <taxon>Heterobranchia</taxon>
        <taxon>Euthyneura</taxon>
        <taxon>Tectipleura</taxon>
        <taxon>Aplysiida</taxon>
        <taxon>Aplysioidea</taxon>
        <taxon>Aplysiidae</taxon>
        <taxon>Aplysia</taxon>
    </lineage>
</organism>
<dbReference type="SMART" id="SM00064">
    <property type="entry name" value="FYVE"/>
    <property type="match status" value="1"/>
</dbReference>
<evidence type="ECO:0000313" key="10">
    <source>
        <dbReference type="RefSeq" id="XP_035824038.1"/>
    </source>
</evidence>
<dbReference type="Gene3D" id="1.10.720.30">
    <property type="entry name" value="SAP domain"/>
    <property type="match status" value="1"/>
</dbReference>
<accession>A0ABM1VNP6</accession>
<dbReference type="PROSITE" id="PS50089">
    <property type="entry name" value="ZF_RING_2"/>
    <property type="match status" value="1"/>
</dbReference>
<dbReference type="InterPro" id="IPR057299">
    <property type="entry name" value="RNF34_RFFL_SAP"/>
</dbReference>
<keyword evidence="3 5" id="KW-0863">Zinc-finger</keyword>
<dbReference type="SMART" id="SM00184">
    <property type="entry name" value="RING"/>
    <property type="match status" value="2"/>
</dbReference>
<dbReference type="Pfam" id="PF23632">
    <property type="entry name" value="SAP_RNF34_RFFL"/>
    <property type="match status" value="1"/>
</dbReference>
<dbReference type="PANTHER" id="PTHR14879:SF15">
    <property type="entry name" value="E3 UBIQUITIN-PROTEIN LIGASE RIFIFYLIN-LIKE PROTEIN"/>
    <property type="match status" value="1"/>
</dbReference>
<dbReference type="RefSeq" id="XP_035824038.1">
    <property type="nucleotide sequence ID" value="XM_035968145.1"/>
</dbReference>
<dbReference type="SUPFAM" id="SSF57903">
    <property type="entry name" value="FYVE/PHD zinc finger"/>
    <property type="match status" value="1"/>
</dbReference>
<keyword evidence="4" id="KW-0862">Zinc</keyword>
<feature type="region of interest" description="Disordered" evidence="6">
    <location>
        <begin position="311"/>
        <end position="333"/>
    </location>
</feature>
<evidence type="ECO:0000256" key="4">
    <source>
        <dbReference type="ARBA" id="ARBA00022833"/>
    </source>
</evidence>
<feature type="compositionally biased region" description="Low complexity" evidence="6">
    <location>
        <begin position="431"/>
        <end position="444"/>
    </location>
</feature>
<dbReference type="InterPro" id="IPR036361">
    <property type="entry name" value="SAP_dom_sf"/>
</dbReference>
<feature type="region of interest" description="Disordered" evidence="6">
    <location>
        <begin position="405"/>
        <end position="493"/>
    </location>
</feature>
<evidence type="ECO:0000259" key="7">
    <source>
        <dbReference type="PROSITE" id="PS50089"/>
    </source>
</evidence>
<dbReference type="InterPro" id="IPR000306">
    <property type="entry name" value="Znf_FYVE"/>
</dbReference>
<feature type="compositionally biased region" description="Polar residues" evidence="6">
    <location>
        <begin position="445"/>
        <end position="461"/>
    </location>
</feature>
<proteinExistence type="predicted"/>
<feature type="compositionally biased region" description="Polar residues" evidence="6">
    <location>
        <begin position="412"/>
        <end position="429"/>
    </location>
</feature>
<dbReference type="Gene3D" id="3.30.40.10">
    <property type="entry name" value="Zinc/RING finger domain, C3HC4 (zinc finger)"/>
    <property type="match status" value="1"/>
</dbReference>
<feature type="region of interest" description="Disordered" evidence="6">
    <location>
        <begin position="182"/>
        <end position="288"/>
    </location>
</feature>
<evidence type="ECO:0000256" key="6">
    <source>
        <dbReference type="SAM" id="MobiDB-lite"/>
    </source>
</evidence>
<protein>
    <submittedName>
        <fullName evidence="10">E3 ubiquitin-protein ligase RNF34</fullName>
    </submittedName>
</protein>
<sequence>MGAGASVNGQRSQDQNQGNRRKNRSVSSPLHSNNNSSGGESSAQNSSADTVSEPSTMKMSCEICSVTFTFFKRKKSCQECHRYFCSNCLPKPPSSSPVGRQCDKCRTLMSGHFTRDDLQGWKIKDMRCFLNVRNISTKDCREKHDLIELILAHFCTKPRQSINDQAKHEDLVRQMAAHVRDVNSVNSSSLPGENSSTQPTHTERPSATATQTNNVPSSSSSSSTSARAQPSSTSSTPPSSTAVPGPSSSSSHSSSTEAAGSRVTRNSRGDAAEPPGGEEGGSGGRAEEVVLDRDQLRELLEDKDRIQNLLASHTEEEGEAETEEAAGQPVRRAHLDDLGTEDDIEGLSVRQLKELLVNNFVDFRGCCEKAELVERVRRLWVDYLKNKKKAERIQMEDELEFYEMTEKKPGEQQPSKSSEPPNKGSSPSKTAAPSVSDEAASSSAVTEDNTTSGSNPGPSGETTEEPDSASTGATHVTDTKPPVATTETSAGDATLSRTDDLCHICMDSLVDCILLECGHMVTCTQCGKRLADCPICRQYVVRVVRVFRS</sequence>
<feature type="compositionally biased region" description="Low complexity" evidence="6">
    <location>
        <begin position="217"/>
        <end position="261"/>
    </location>
</feature>
<evidence type="ECO:0000259" key="8">
    <source>
        <dbReference type="PROSITE" id="PS50178"/>
    </source>
</evidence>
<name>A0ABM1VNP6_APLCA</name>
<dbReference type="InterPro" id="IPR017455">
    <property type="entry name" value="Znf_FYVE-rel"/>
</dbReference>
<comment type="subcellular location">
    <subcellularLocation>
        <location evidence="1">Cell membrane</location>
        <topology evidence="1">Peripheral membrane protein</topology>
    </subcellularLocation>
</comment>
<feature type="compositionally biased region" description="Polar residues" evidence="6">
    <location>
        <begin position="7"/>
        <end position="18"/>
    </location>
</feature>
<dbReference type="PANTHER" id="PTHR14879">
    <property type="entry name" value="CASPASE REGULATOR, RING FINGER DOMAIN-CONTAINING"/>
    <property type="match status" value="1"/>
</dbReference>
<evidence type="ECO:0000256" key="5">
    <source>
        <dbReference type="PROSITE-ProRule" id="PRU00175"/>
    </source>
</evidence>
<dbReference type="GeneID" id="101847559"/>
<feature type="domain" description="FYVE-type" evidence="8">
    <location>
        <begin position="61"/>
        <end position="110"/>
    </location>
</feature>
<dbReference type="Gene3D" id="1.10.720.140">
    <property type="match status" value="1"/>
</dbReference>
<evidence type="ECO:0000256" key="1">
    <source>
        <dbReference type="ARBA" id="ARBA00004202"/>
    </source>
</evidence>
<reference evidence="10" key="1">
    <citation type="submission" date="2025-08" db="UniProtKB">
        <authorList>
            <consortium name="RefSeq"/>
        </authorList>
    </citation>
    <scope>IDENTIFICATION</scope>
</reference>
<dbReference type="InterPro" id="IPR011011">
    <property type="entry name" value="Znf_FYVE_PHD"/>
</dbReference>
<evidence type="ECO:0000256" key="2">
    <source>
        <dbReference type="ARBA" id="ARBA00022723"/>
    </source>
</evidence>
<gene>
    <name evidence="10" type="primary">LOC101847559</name>
</gene>
<feature type="region of interest" description="Disordered" evidence="6">
    <location>
        <begin position="1"/>
        <end position="52"/>
    </location>
</feature>
<dbReference type="Pfam" id="PF13920">
    <property type="entry name" value="zf-C3HC4_3"/>
    <property type="match status" value="1"/>
</dbReference>
<dbReference type="Proteomes" id="UP000694888">
    <property type="component" value="Unplaced"/>
</dbReference>
<dbReference type="InterPro" id="IPR013083">
    <property type="entry name" value="Znf_RING/FYVE/PHD"/>
</dbReference>
<feature type="compositionally biased region" description="Low complexity" evidence="6">
    <location>
        <begin position="32"/>
        <end position="48"/>
    </location>
</feature>
<evidence type="ECO:0000256" key="3">
    <source>
        <dbReference type="ARBA" id="ARBA00022771"/>
    </source>
</evidence>
<dbReference type="CDD" id="cd16500">
    <property type="entry name" value="RING-HC_CARP"/>
    <property type="match status" value="1"/>
</dbReference>
<dbReference type="Pfam" id="PF22968">
    <property type="entry name" value="RNF34L-like_3rd"/>
    <property type="match status" value="1"/>
</dbReference>
<keyword evidence="2" id="KW-0479">Metal-binding</keyword>
<dbReference type="SUPFAM" id="SSF68906">
    <property type="entry name" value="SAP domain"/>
    <property type="match status" value="2"/>
</dbReference>
<dbReference type="SUPFAM" id="SSF57850">
    <property type="entry name" value="RING/U-box"/>
    <property type="match status" value="1"/>
</dbReference>
<feature type="domain" description="RING-type" evidence="7">
    <location>
        <begin position="502"/>
        <end position="537"/>
    </location>
</feature>
<dbReference type="PROSITE" id="PS50178">
    <property type="entry name" value="ZF_FYVE"/>
    <property type="match status" value="1"/>
</dbReference>